<accession>A0ABN3JXW9</accession>
<comment type="caution">
    <text evidence="2">The sequence shown here is derived from an EMBL/GenBank/DDBJ whole genome shotgun (WGS) entry which is preliminary data.</text>
</comment>
<feature type="region of interest" description="Disordered" evidence="1">
    <location>
        <begin position="1"/>
        <end position="29"/>
    </location>
</feature>
<evidence type="ECO:0000256" key="1">
    <source>
        <dbReference type="SAM" id="MobiDB-lite"/>
    </source>
</evidence>
<evidence type="ECO:0000313" key="3">
    <source>
        <dbReference type="Proteomes" id="UP001500460"/>
    </source>
</evidence>
<name>A0ABN3JXW9_9ACTN</name>
<proteinExistence type="predicted"/>
<protein>
    <submittedName>
        <fullName evidence="2">Uncharacterized protein</fullName>
    </submittedName>
</protein>
<dbReference type="Proteomes" id="UP001500460">
    <property type="component" value="Unassembled WGS sequence"/>
</dbReference>
<organism evidence="2 3">
    <name type="scientific">Streptomyces glaucus</name>
    <dbReference type="NCBI Taxonomy" id="284029"/>
    <lineage>
        <taxon>Bacteria</taxon>
        <taxon>Bacillati</taxon>
        <taxon>Actinomycetota</taxon>
        <taxon>Actinomycetes</taxon>
        <taxon>Kitasatosporales</taxon>
        <taxon>Streptomycetaceae</taxon>
        <taxon>Streptomyces</taxon>
    </lineage>
</organism>
<reference evidence="2 3" key="1">
    <citation type="journal article" date="2019" name="Int. J. Syst. Evol. Microbiol.">
        <title>The Global Catalogue of Microorganisms (GCM) 10K type strain sequencing project: providing services to taxonomists for standard genome sequencing and annotation.</title>
        <authorList>
            <consortium name="The Broad Institute Genomics Platform"/>
            <consortium name="The Broad Institute Genome Sequencing Center for Infectious Disease"/>
            <person name="Wu L."/>
            <person name="Ma J."/>
        </authorList>
    </citation>
    <scope>NUCLEOTIDE SEQUENCE [LARGE SCALE GENOMIC DNA]</scope>
    <source>
        <strain evidence="2 3">JCM 6922</strain>
    </source>
</reference>
<dbReference type="EMBL" id="BAAATK010000022">
    <property type="protein sequence ID" value="GAA2442480.1"/>
    <property type="molecule type" value="Genomic_DNA"/>
</dbReference>
<gene>
    <name evidence="2" type="ORF">GCM10010421_36760</name>
</gene>
<evidence type="ECO:0000313" key="2">
    <source>
        <dbReference type="EMBL" id="GAA2442480.1"/>
    </source>
</evidence>
<keyword evidence="3" id="KW-1185">Reference proteome</keyword>
<sequence>MRPRGAGPLSHRPGEGGPAPRERACRAPRSRRVFRGTLTVPESGEEIPAAAVMYSAGRPGLTEGPDLGRAGLSADARGRIAVDGRHRTRP</sequence>